<feature type="transmembrane region" description="Helical" evidence="2">
    <location>
        <begin position="76"/>
        <end position="95"/>
    </location>
</feature>
<evidence type="ECO:0000313" key="4">
    <source>
        <dbReference type="Proteomes" id="UP000664521"/>
    </source>
</evidence>
<feature type="region of interest" description="Disordered" evidence="1">
    <location>
        <begin position="276"/>
        <end position="352"/>
    </location>
</feature>
<comment type="caution">
    <text evidence="3">The sequence shown here is derived from an EMBL/GenBank/DDBJ whole genome shotgun (WGS) entry which is preliminary data.</text>
</comment>
<accession>A0A8H3FJC1</accession>
<feature type="region of interest" description="Disordered" evidence="1">
    <location>
        <begin position="220"/>
        <end position="263"/>
    </location>
</feature>
<keyword evidence="2" id="KW-0472">Membrane</keyword>
<feature type="transmembrane region" description="Helical" evidence="2">
    <location>
        <begin position="107"/>
        <end position="126"/>
    </location>
</feature>
<keyword evidence="2" id="KW-1133">Transmembrane helix</keyword>
<evidence type="ECO:0000313" key="3">
    <source>
        <dbReference type="EMBL" id="CAF9925711.1"/>
    </source>
</evidence>
<evidence type="ECO:0000256" key="2">
    <source>
        <dbReference type="SAM" id="Phobius"/>
    </source>
</evidence>
<dbReference type="Proteomes" id="UP000664521">
    <property type="component" value="Unassembled WGS sequence"/>
</dbReference>
<keyword evidence="4" id="KW-1185">Reference proteome</keyword>
<name>A0A8H3FJC1_9LECA</name>
<dbReference type="EMBL" id="CAJPDS010000039">
    <property type="protein sequence ID" value="CAF9925711.1"/>
    <property type="molecule type" value="Genomic_DNA"/>
</dbReference>
<protein>
    <submittedName>
        <fullName evidence="3">Uncharacterized protein</fullName>
    </submittedName>
</protein>
<organism evidence="3 4">
    <name type="scientific">Heterodermia speciosa</name>
    <dbReference type="NCBI Taxonomy" id="116794"/>
    <lineage>
        <taxon>Eukaryota</taxon>
        <taxon>Fungi</taxon>
        <taxon>Dikarya</taxon>
        <taxon>Ascomycota</taxon>
        <taxon>Pezizomycotina</taxon>
        <taxon>Lecanoromycetes</taxon>
        <taxon>OSLEUM clade</taxon>
        <taxon>Lecanoromycetidae</taxon>
        <taxon>Caliciales</taxon>
        <taxon>Physciaceae</taxon>
        <taxon>Heterodermia</taxon>
    </lineage>
</organism>
<dbReference type="AlphaFoldDB" id="A0A8H3FJC1"/>
<feature type="transmembrane region" description="Helical" evidence="2">
    <location>
        <begin position="138"/>
        <end position="159"/>
    </location>
</feature>
<feature type="transmembrane region" description="Helical" evidence="2">
    <location>
        <begin position="36"/>
        <end position="56"/>
    </location>
</feature>
<proteinExistence type="predicted"/>
<dbReference type="OrthoDB" id="3254104at2759"/>
<keyword evidence="2" id="KW-0812">Transmembrane</keyword>
<evidence type="ECO:0000256" key="1">
    <source>
        <dbReference type="SAM" id="MobiDB-lite"/>
    </source>
</evidence>
<sequence>MRTPRRSPTRSPTPLPKWRPRRTLIDLYNEKDRTRWYWKAAATLSTWMITIAFLIFPSSFSNNNGLTVNKTSASVIAGVLLALGFALSVALVFICKSWLFRLETLSMPCLLSCLFGLFNVIYNLSIHSGPSPHWTASSIAAIALSTTSSLAYTVLYLLTYRKVYIVRSRDAMHRHNTDGESLLPEDEMQRQQLLRLLLQRDGKKVSSELSRSTYRIDLPTEMRRTETHLSAPQNVYGGRDSGYDSRSENRSRSVPNVPLLDPTVYPIPHQITTPTVQVQEPTEDEPALSAFPQFSHPPPPEPSFPQYPQPLLPSEQQYSPHHPNDLGIEGLVNTHPRQGPSFPTEKQEQLTRELSLRHPAERPDYHFPEGPQQSPSLRPFRQQSVEELNRLSRESRRVEIEMDVRGRKREEVELNVQGVEITPRIVRVGTDGWGRD</sequence>
<gene>
    <name evidence="3" type="ORF">HETSPECPRED_005905</name>
</gene>
<feature type="compositionally biased region" description="Basic and acidic residues" evidence="1">
    <location>
        <begin position="241"/>
        <end position="251"/>
    </location>
</feature>
<reference evidence="3" key="1">
    <citation type="submission" date="2021-03" db="EMBL/GenBank/DDBJ databases">
        <authorList>
            <person name="Tagirdzhanova G."/>
        </authorList>
    </citation>
    <scope>NUCLEOTIDE SEQUENCE</scope>
</reference>
<feature type="compositionally biased region" description="Pro residues" evidence="1">
    <location>
        <begin position="295"/>
        <end position="311"/>
    </location>
</feature>